<accession>A0A0V0GII3</accession>
<evidence type="ECO:0000256" key="5">
    <source>
        <dbReference type="ARBA" id="ARBA00022801"/>
    </source>
</evidence>
<protein>
    <submittedName>
        <fullName evidence="9">Putative ovule protein</fullName>
    </submittedName>
</protein>
<feature type="region of interest" description="Disordered" evidence="8">
    <location>
        <begin position="61"/>
        <end position="84"/>
    </location>
</feature>
<sequence length="97" mass="10846">GFKISNTSCCNVDTSVGGLCLPNSKLCNNRREYVFWDAFHPTDAANAVLADKIFTTLFHQASSSPRPSTNTTTNSPKVSNDIDKSRLKKLYRYKEKI</sequence>
<dbReference type="InterPro" id="IPR051238">
    <property type="entry name" value="GDSL_esterase/lipase"/>
</dbReference>
<dbReference type="InterPro" id="IPR036514">
    <property type="entry name" value="SGNH_hydro_sf"/>
</dbReference>
<keyword evidence="4" id="KW-0732">Signal</keyword>
<dbReference type="PANTHER" id="PTHR45650">
    <property type="entry name" value="GDSL-LIKE LIPASE/ACYLHYDROLASE-RELATED"/>
    <property type="match status" value="1"/>
</dbReference>
<proteinExistence type="inferred from homology"/>
<dbReference type="EMBL" id="GEDG01039526">
    <property type="protein sequence ID" value="JAP07083.1"/>
    <property type="molecule type" value="Transcribed_RNA"/>
</dbReference>
<feature type="non-terminal residue" evidence="9">
    <location>
        <position position="1"/>
    </location>
</feature>
<evidence type="ECO:0000256" key="8">
    <source>
        <dbReference type="SAM" id="MobiDB-lite"/>
    </source>
</evidence>
<feature type="compositionally biased region" description="Low complexity" evidence="8">
    <location>
        <begin position="62"/>
        <end position="79"/>
    </location>
</feature>
<keyword evidence="7" id="KW-0443">Lipid metabolism</keyword>
<evidence type="ECO:0000256" key="2">
    <source>
        <dbReference type="ARBA" id="ARBA00008668"/>
    </source>
</evidence>
<evidence type="ECO:0000313" key="9">
    <source>
        <dbReference type="EMBL" id="JAP07083.1"/>
    </source>
</evidence>
<keyword evidence="5" id="KW-0378">Hydrolase</keyword>
<evidence type="ECO:0000256" key="7">
    <source>
        <dbReference type="ARBA" id="ARBA00023098"/>
    </source>
</evidence>
<dbReference type="AlphaFoldDB" id="A0A0V0GII3"/>
<dbReference type="GO" id="GO:0016787">
    <property type="term" value="F:hydrolase activity"/>
    <property type="evidence" value="ECO:0007669"/>
    <property type="project" value="UniProtKB-KW"/>
</dbReference>
<name>A0A0V0GII3_SOLCH</name>
<keyword evidence="3" id="KW-0964">Secreted</keyword>
<comment type="subcellular location">
    <subcellularLocation>
        <location evidence="1">Secreted</location>
    </subcellularLocation>
</comment>
<dbReference type="Gene3D" id="3.40.50.1110">
    <property type="entry name" value="SGNH hydrolase"/>
    <property type="match status" value="1"/>
</dbReference>
<evidence type="ECO:0000256" key="4">
    <source>
        <dbReference type="ARBA" id="ARBA00022729"/>
    </source>
</evidence>
<evidence type="ECO:0000256" key="3">
    <source>
        <dbReference type="ARBA" id="ARBA00022525"/>
    </source>
</evidence>
<comment type="similarity">
    <text evidence="2">Belongs to the 'GDSL' lipolytic enzyme family.</text>
</comment>
<evidence type="ECO:0000256" key="6">
    <source>
        <dbReference type="ARBA" id="ARBA00022963"/>
    </source>
</evidence>
<dbReference type="PANTHER" id="PTHR45650:SF16">
    <property type="entry name" value="OS02G0732800 PROTEIN"/>
    <property type="match status" value="1"/>
</dbReference>
<dbReference type="GO" id="GO:0016042">
    <property type="term" value="P:lipid catabolic process"/>
    <property type="evidence" value="ECO:0007669"/>
    <property type="project" value="UniProtKB-KW"/>
</dbReference>
<reference evidence="9" key="1">
    <citation type="submission" date="2015-12" db="EMBL/GenBank/DDBJ databases">
        <title>Gene expression during late stages of embryo sac development: a critical building block for successful pollen-pistil interactions.</title>
        <authorList>
            <person name="Liu Y."/>
            <person name="Joly V."/>
            <person name="Sabar M."/>
            <person name="Matton D.P."/>
        </authorList>
    </citation>
    <scope>NUCLEOTIDE SEQUENCE</scope>
</reference>
<evidence type="ECO:0000256" key="1">
    <source>
        <dbReference type="ARBA" id="ARBA00004613"/>
    </source>
</evidence>
<dbReference type="GO" id="GO:0005576">
    <property type="term" value="C:extracellular region"/>
    <property type="evidence" value="ECO:0007669"/>
    <property type="project" value="UniProtKB-SubCell"/>
</dbReference>
<organism evidence="9">
    <name type="scientific">Solanum chacoense</name>
    <name type="common">Chaco potato</name>
    <dbReference type="NCBI Taxonomy" id="4108"/>
    <lineage>
        <taxon>Eukaryota</taxon>
        <taxon>Viridiplantae</taxon>
        <taxon>Streptophyta</taxon>
        <taxon>Embryophyta</taxon>
        <taxon>Tracheophyta</taxon>
        <taxon>Spermatophyta</taxon>
        <taxon>Magnoliopsida</taxon>
        <taxon>eudicotyledons</taxon>
        <taxon>Gunneridae</taxon>
        <taxon>Pentapetalae</taxon>
        <taxon>asterids</taxon>
        <taxon>lamiids</taxon>
        <taxon>Solanales</taxon>
        <taxon>Solanaceae</taxon>
        <taxon>Solanoideae</taxon>
        <taxon>Solaneae</taxon>
        <taxon>Solanum</taxon>
    </lineage>
</organism>
<keyword evidence="6" id="KW-0442">Lipid degradation</keyword>